<dbReference type="RefSeq" id="WP_344839451.1">
    <property type="nucleotide sequence ID" value="NZ_BAAAUV010000046.1"/>
</dbReference>
<reference evidence="3" key="1">
    <citation type="journal article" date="2019" name="Int. J. Syst. Evol. Microbiol.">
        <title>The Global Catalogue of Microorganisms (GCM) 10K type strain sequencing project: providing services to taxonomists for standard genome sequencing and annotation.</title>
        <authorList>
            <consortium name="The Broad Institute Genomics Platform"/>
            <consortium name="The Broad Institute Genome Sequencing Center for Infectious Disease"/>
            <person name="Wu L."/>
            <person name="Ma J."/>
        </authorList>
    </citation>
    <scope>NUCLEOTIDE SEQUENCE [LARGE SCALE GENOMIC DNA]</scope>
    <source>
        <strain evidence="3">JCM 9377</strain>
    </source>
</reference>
<dbReference type="InterPro" id="IPR047789">
    <property type="entry name" value="CU044_5270-like"/>
</dbReference>
<evidence type="ECO:0000313" key="2">
    <source>
        <dbReference type="EMBL" id="GAA3241701.1"/>
    </source>
</evidence>
<sequence length="361" mass="38090">MDELHALKDLLARPAAAQAVKDEGRHRLRNTMLRGPAPKRRRTRLFAGGLTVTAAGLATVVALVGGGSPAEREAAPNGPPLPAPVLMSGSEVLTNAATAVGRQPSEGAYWRISSTGVVARSATGRGYDVVQKMKQTFWLSTSPGGKSWTVSQYLGFVPATEADAAKWRADGSPESWRLEHKDPRCPKGRCAVQILSTKPQPVVTRAFGGKGVVGELAGLPITIAQVRALPTDPAKLKAAIARRLPGAKGRFLDMLAFENGMQLIMNLPVSSGVRAATYRMMAALPGVRSLGEATDQLGRKGHAVTMGADGSKKVLHRVIIDPSTGLPLATEMFTPADGTVLNDTTVTAAGWTDDRPDLSRP</sequence>
<name>A0ABP6QNL5_9ACTN</name>
<keyword evidence="1" id="KW-0812">Transmembrane</keyword>
<keyword evidence="1" id="KW-1133">Transmembrane helix</keyword>
<proteinExistence type="predicted"/>
<dbReference type="NCBIfam" id="NF038083">
    <property type="entry name" value="CU044_5270_fam"/>
    <property type="match status" value="1"/>
</dbReference>
<comment type="caution">
    <text evidence="2">The sequence shown here is derived from an EMBL/GenBank/DDBJ whole genome shotgun (WGS) entry which is preliminary data.</text>
</comment>
<organism evidence="2 3">
    <name type="scientific">Actinocorallia longicatena</name>
    <dbReference type="NCBI Taxonomy" id="111803"/>
    <lineage>
        <taxon>Bacteria</taxon>
        <taxon>Bacillati</taxon>
        <taxon>Actinomycetota</taxon>
        <taxon>Actinomycetes</taxon>
        <taxon>Streptosporangiales</taxon>
        <taxon>Thermomonosporaceae</taxon>
        <taxon>Actinocorallia</taxon>
    </lineage>
</organism>
<evidence type="ECO:0000256" key="1">
    <source>
        <dbReference type="SAM" id="Phobius"/>
    </source>
</evidence>
<keyword evidence="1" id="KW-0472">Membrane</keyword>
<keyword evidence="3" id="KW-1185">Reference proteome</keyword>
<protein>
    <submittedName>
        <fullName evidence="2">CU044_5270 family protein</fullName>
    </submittedName>
</protein>
<accession>A0ABP6QNL5</accession>
<gene>
    <name evidence="2" type="ORF">GCM10010468_79090</name>
</gene>
<evidence type="ECO:0000313" key="3">
    <source>
        <dbReference type="Proteomes" id="UP001501237"/>
    </source>
</evidence>
<dbReference type="Proteomes" id="UP001501237">
    <property type="component" value="Unassembled WGS sequence"/>
</dbReference>
<feature type="transmembrane region" description="Helical" evidence="1">
    <location>
        <begin position="45"/>
        <end position="66"/>
    </location>
</feature>
<dbReference type="EMBL" id="BAAAUV010000046">
    <property type="protein sequence ID" value="GAA3241701.1"/>
    <property type="molecule type" value="Genomic_DNA"/>
</dbReference>